<keyword evidence="2" id="KW-1185">Reference proteome</keyword>
<comment type="caution">
    <text evidence="1">The sequence shown here is derived from an EMBL/GenBank/DDBJ whole genome shotgun (WGS) entry which is preliminary data.</text>
</comment>
<evidence type="ECO:0000313" key="2">
    <source>
        <dbReference type="Proteomes" id="UP001060085"/>
    </source>
</evidence>
<name>A0ACC0B7B3_CATRO</name>
<dbReference type="Proteomes" id="UP001060085">
    <property type="component" value="Linkage Group LG04"/>
</dbReference>
<reference evidence="2" key="1">
    <citation type="journal article" date="2023" name="Nat. Plants">
        <title>Single-cell RNA sequencing provides a high-resolution roadmap for understanding the multicellular compartmentation of specialized metabolism.</title>
        <authorList>
            <person name="Sun S."/>
            <person name="Shen X."/>
            <person name="Li Y."/>
            <person name="Li Y."/>
            <person name="Wang S."/>
            <person name="Li R."/>
            <person name="Zhang H."/>
            <person name="Shen G."/>
            <person name="Guo B."/>
            <person name="Wei J."/>
            <person name="Xu J."/>
            <person name="St-Pierre B."/>
            <person name="Chen S."/>
            <person name="Sun C."/>
        </authorList>
    </citation>
    <scope>NUCLEOTIDE SEQUENCE [LARGE SCALE GENOMIC DNA]</scope>
</reference>
<proteinExistence type="predicted"/>
<sequence length="199" mass="21222">MDGSSLCVNPFLFRRRLYEILDEGVMVFSRVSSLGVQMVAEFSSIKETYYFTGMDKASDKPVPAVATKEIKKSTNGDKQHSVLVSKVAPTNSAVAGSNIKTHIADAAAGNSVHPVSFSADVLGPSQPSEVVENLGNILNGKAVVDRGYSSHTNIPTAAEAVAKLQLTADEEEAEDLDIILELSSLLKSTKQSSGEVTKY</sequence>
<evidence type="ECO:0000313" key="1">
    <source>
        <dbReference type="EMBL" id="KAI5668534.1"/>
    </source>
</evidence>
<protein>
    <submittedName>
        <fullName evidence="1">Uncharacterized protein</fullName>
    </submittedName>
</protein>
<dbReference type="EMBL" id="CM044704">
    <property type="protein sequence ID" value="KAI5668534.1"/>
    <property type="molecule type" value="Genomic_DNA"/>
</dbReference>
<gene>
    <name evidence="1" type="ORF">M9H77_18387</name>
</gene>
<accession>A0ACC0B7B3</accession>
<organism evidence="1 2">
    <name type="scientific">Catharanthus roseus</name>
    <name type="common">Madagascar periwinkle</name>
    <name type="synonym">Vinca rosea</name>
    <dbReference type="NCBI Taxonomy" id="4058"/>
    <lineage>
        <taxon>Eukaryota</taxon>
        <taxon>Viridiplantae</taxon>
        <taxon>Streptophyta</taxon>
        <taxon>Embryophyta</taxon>
        <taxon>Tracheophyta</taxon>
        <taxon>Spermatophyta</taxon>
        <taxon>Magnoliopsida</taxon>
        <taxon>eudicotyledons</taxon>
        <taxon>Gunneridae</taxon>
        <taxon>Pentapetalae</taxon>
        <taxon>asterids</taxon>
        <taxon>lamiids</taxon>
        <taxon>Gentianales</taxon>
        <taxon>Apocynaceae</taxon>
        <taxon>Rauvolfioideae</taxon>
        <taxon>Vinceae</taxon>
        <taxon>Catharanthinae</taxon>
        <taxon>Catharanthus</taxon>
    </lineage>
</organism>